<comment type="caution">
    <text evidence="3">The sequence shown here is derived from an EMBL/GenBank/DDBJ whole genome shotgun (WGS) entry which is preliminary data.</text>
</comment>
<organism evidence="3 4">
    <name type="scientific">Phyllobacterium zundukense</name>
    <dbReference type="NCBI Taxonomy" id="1867719"/>
    <lineage>
        <taxon>Bacteria</taxon>
        <taxon>Pseudomonadati</taxon>
        <taxon>Pseudomonadota</taxon>
        <taxon>Alphaproteobacteria</taxon>
        <taxon>Hyphomicrobiales</taxon>
        <taxon>Phyllobacteriaceae</taxon>
        <taxon>Phyllobacterium</taxon>
    </lineage>
</organism>
<dbReference type="SUPFAM" id="SSF75304">
    <property type="entry name" value="Amidase signature (AS) enzymes"/>
    <property type="match status" value="1"/>
</dbReference>
<dbReference type="PANTHER" id="PTHR11895">
    <property type="entry name" value="TRANSAMIDASE"/>
    <property type="match status" value="1"/>
</dbReference>
<keyword evidence="4" id="KW-1185">Reference proteome</keyword>
<dbReference type="EMBL" id="MZMT01000028">
    <property type="protein sequence ID" value="PIO44548.1"/>
    <property type="molecule type" value="Genomic_DNA"/>
</dbReference>
<dbReference type="Proteomes" id="UP000232163">
    <property type="component" value="Unassembled WGS sequence"/>
</dbReference>
<dbReference type="GO" id="GO:0003824">
    <property type="term" value="F:catalytic activity"/>
    <property type="evidence" value="ECO:0007669"/>
    <property type="project" value="InterPro"/>
</dbReference>
<feature type="domain" description="Amidase" evidence="2">
    <location>
        <begin position="41"/>
        <end position="457"/>
    </location>
</feature>
<dbReference type="Pfam" id="PF01425">
    <property type="entry name" value="Amidase"/>
    <property type="match status" value="1"/>
</dbReference>
<accession>A0A2N9VYI0</accession>
<dbReference type="InterPro" id="IPR023631">
    <property type="entry name" value="Amidase_dom"/>
</dbReference>
<name>A0A2N9VYI0_9HYPH</name>
<dbReference type="AlphaFoldDB" id="A0A2N9VYI0"/>
<gene>
    <name evidence="3" type="ORF">B5P45_11760</name>
</gene>
<evidence type="ECO:0000256" key="1">
    <source>
        <dbReference type="ARBA" id="ARBA00009199"/>
    </source>
</evidence>
<proteinExistence type="inferred from homology"/>
<evidence type="ECO:0000259" key="2">
    <source>
        <dbReference type="Pfam" id="PF01425"/>
    </source>
</evidence>
<protein>
    <recommendedName>
        <fullName evidence="2">Amidase domain-containing protein</fullName>
    </recommendedName>
</protein>
<dbReference type="OrthoDB" id="9814821at2"/>
<dbReference type="Gene3D" id="3.90.1300.10">
    <property type="entry name" value="Amidase signature (AS) domain"/>
    <property type="match status" value="1"/>
</dbReference>
<dbReference type="InterPro" id="IPR000120">
    <property type="entry name" value="Amidase"/>
</dbReference>
<sequence>MVLRCSGAEQSLVTLRNRTIPQLIDAFRSHELSPVDVAIDALARAEEAAEFNAFVFLDHEAALAQARESEKRWMAGAPLSDIDGVPATIKDLHHVAGWKTFAGSATSDADEKQAARQESPLVARLREAGCVFLGKTTVPEFGWKGVTDSPLTGVTRNPWDKTKVSGGSSGGAAVAAALGIGRIHTGSDGGGSIRIPSAFCGVVGLKASFGAVPQFPLVSTMSSHGPMTATVHEAIISLRHAGKRDPRDWLATGSNIFETVSSAELRPLRVGMCLSGIGPEPDDEIRLAVETAARTIAGREGRVIPVQLPVSFEEVRQLIDIFWVRDSAMDWDRTPADRRHRLDPGLVEMAQAGLRLSAVEMAYADYRRAALASAVNVFLDEFDVLLMPATPFVAFDVGQDFPAESGMTNWLDWAANLYLFNLSQSPAMSFPMERSATSGLPIAVQIVAGKYRDAVILDAAMRLEARNPQ</sequence>
<reference evidence="3 4" key="1">
    <citation type="journal article" date="2017" name="Int J Environ Stud">
        <title>Does the Miocene-Pliocene relict legume Oxytropis triphylla form nitrogen-fixing nodules with a combination of bacterial strains?</title>
        <authorList>
            <person name="Safronova V."/>
            <person name="Belimov A."/>
            <person name="Sazanova A."/>
            <person name="Kuznetsova I."/>
            <person name="Popova J."/>
            <person name="Andronov E."/>
            <person name="Verkhozina A."/>
            <person name="Tikhonovich I."/>
        </authorList>
    </citation>
    <scope>NUCLEOTIDE SEQUENCE [LARGE SCALE GENOMIC DNA]</scope>
    <source>
        <strain evidence="3 4">Tri-38</strain>
    </source>
</reference>
<dbReference type="PANTHER" id="PTHR11895:SF7">
    <property type="entry name" value="GLUTAMYL-TRNA(GLN) AMIDOTRANSFERASE SUBUNIT A, MITOCHONDRIAL"/>
    <property type="match status" value="1"/>
</dbReference>
<evidence type="ECO:0000313" key="4">
    <source>
        <dbReference type="Proteomes" id="UP000232163"/>
    </source>
</evidence>
<comment type="similarity">
    <text evidence="1">Belongs to the amidase family.</text>
</comment>
<evidence type="ECO:0000313" key="3">
    <source>
        <dbReference type="EMBL" id="PIO44548.1"/>
    </source>
</evidence>
<dbReference type="InterPro" id="IPR036928">
    <property type="entry name" value="AS_sf"/>
</dbReference>